<proteinExistence type="predicted"/>
<dbReference type="InterPro" id="IPR006036">
    <property type="entry name" value="K_uptake_TrkA"/>
</dbReference>
<feature type="transmembrane region" description="Helical" evidence="11">
    <location>
        <begin position="192"/>
        <end position="216"/>
    </location>
</feature>
<dbReference type="InterPro" id="IPR004771">
    <property type="entry name" value="K/H_exchanger"/>
</dbReference>
<dbReference type="InterPro" id="IPR006153">
    <property type="entry name" value="Cation/H_exchanger_TM"/>
</dbReference>
<feature type="transmembrane region" description="Helical" evidence="11">
    <location>
        <begin position="87"/>
        <end position="109"/>
    </location>
</feature>
<keyword evidence="9" id="KW-0406">Ion transport</keyword>
<sequence>MISTFLTDALIYLAAAIVFVPIAKKLGMGSVLGYLLGGIIIGPFFLGFVGQEGKDIMHFAEFGVVMMLFLIGLELEPSHFWRMRNLILGTGSLQLCTTTILIFTLLLFFGFTWRAALASGLAIAMSSTAIVMQTLREKGLTKTESGKSSFAVLLFQDISVIPILALLPLLALSGSHAQTNEHATILSNMPGWAQTLLLLVVANVVVLAGRFAIVPFLRFIASIHLRELFTASALLIIIGTASLMMLVGLSPALGTFLAGVVLANSEFRHELESDIEPFKGILLGLFFIAVGASINFSLIISNPWTIIALVCSIIVIKAAVLFACGSLIRLSFDQNLLFTLGLAQVGEFAFVLFSFINQLNILSARWTDMMMGVTAITMTVTPLLLLINERLILPYFGTKEKEEKEADTIDESNLVIIAGFGHFGSTLGRFLRANGIKATILDNDSDRVDLLRKMGFKVFYGDATRIDILKSAGASDAKILIAAIDSPDINFDLVEKTKKIFPNLTVMVRAKSRLDAYGLLDMGIKDVYRESLDTSVRLGVDVLVKLGFRKYSAVRASQNFIKYDEASLRELARHRHDQSDYIFTTREQIQIQEQMLNKDREVNPNINDHAWDSDLFEEKSNTGKN</sequence>
<feature type="transmembrane region" description="Helical" evidence="11">
    <location>
        <begin position="369"/>
        <end position="387"/>
    </location>
</feature>
<feature type="transmembrane region" description="Helical" evidence="11">
    <location>
        <begin position="228"/>
        <end position="261"/>
    </location>
</feature>
<feature type="transmembrane region" description="Helical" evidence="11">
    <location>
        <begin position="307"/>
        <end position="330"/>
    </location>
</feature>
<name>A0A0W8FKW6_9ZZZZ</name>
<feature type="transmembrane region" description="Helical" evidence="11">
    <location>
        <begin position="31"/>
        <end position="50"/>
    </location>
</feature>
<accession>A0A0W8FKW6</accession>
<evidence type="ECO:0000256" key="11">
    <source>
        <dbReference type="SAM" id="Phobius"/>
    </source>
</evidence>
<dbReference type="GO" id="GO:0005886">
    <property type="term" value="C:plasma membrane"/>
    <property type="evidence" value="ECO:0007669"/>
    <property type="project" value="InterPro"/>
</dbReference>
<keyword evidence="5" id="KW-0633">Potassium transport</keyword>
<feature type="domain" description="RCK N-terminal" evidence="12">
    <location>
        <begin position="412"/>
        <end position="536"/>
    </location>
</feature>
<gene>
    <name evidence="13" type="ORF">ASZ90_008816</name>
</gene>
<dbReference type="Gene3D" id="3.40.50.720">
    <property type="entry name" value="NAD(P)-binding Rossmann-like Domain"/>
    <property type="match status" value="1"/>
</dbReference>
<feature type="transmembrane region" description="Helical" evidence="11">
    <location>
        <begin position="115"/>
        <end position="132"/>
    </location>
</feature>
<feature type="transmembrane region" description="Helical" evidence="11">
    <location>
        <begin position="56"/>
        <end position="75"/>
    </location>
</feature>
<dbReference type="InterPro" id="IPR038770">
    <property type="entry name" value="Na+/solute_symporter_sf"/>
</dbReference>
<evidence type="ECO:0000256" key="1">
    <source>
        <dbReference type="ARBA" id="ARBA00004127"/>
    </source>
</evidence>
<keyword evidence="7" id="KW-0630">Potassium</keyword>
<evidence type="ECO:0000256" key="4">
    <source>
        <dbReference type="ARBA" id="ARBA00022475"/>
    </source>
</evidence>
<evidence type="ECO:0000256" key="9">
    <source>
        <dbReference type="ARBA" id="ARBA00023065"/>
    </source>
</evidence>
<evidence type="ECO:0000313" key="13">
    <source>
        <dbReference type="EMBL" id="KUG21460.1"/>
    </source>
</evidence>
<dbReference type="EMBL" id="LNQE01001062">
    <property type="protein sequence ID" value="KUG21460.1"/>
    <property type="molecule type" value="Genomic_DNA"/>
</dbReference>
<keyword evidence="10 11" id="KW-0472">Membrane</keyword>
<evidence type="ECO:0000256" key="2">
    <source>
        <dbReference type="ARBA" id="ARBA00022448"/>
    </source>
</evidence>
<dbReference type="InterPro" id="IPR036291">
    <property type="entry name" value="NAD(P)-bd_dom_sf"/>
</dbReference>
<comment type="caution">
    <text evidence="13">The sequence shown here is derived from an EMBL/GenBank/DDBJ whole genome shotgun (WGS) entry which is preliminary data.</text>
</comment>
<dbReference type="Pfam" id="PF00999">
    <property type="entry name" value="Na_H_Exchanger"/>
    <property type="match status" value="1"/>
</dbReference>
<keyword evidence="3" id="KW-0050">Antiport</keyword>
<keyword evidence="6 11" id="KW-0812">Transmembrane</keyword>
<dbReference type="InterPro" id="IPR003148">
    <property type="entry name" value="RCK_N"/>
</dbReference>
<evidence type="ECO:0000256" key="6">
    <source>
        <dbReference type="ARBA" id="ARBA00022692"/>
    </source>
</evidence>
<dbReference type="GO" id="GO:0015297">
    <property type="term" value="F:antiporter activity"/>
    <property type="evidence" value="ECO:0007669"/>
    <property type="project" value="UniProtKB-KW"/>
</dbReference>
<feature type="transmembrane region" description="Helical" evidence="11">
    <location>
        <begin position="6"/>
        <end position="24"/>
    </location>
</feature>
<keyword evidence="2" id="KW-0813">Transport</keyword>
<evidence type="ECO:0000259" key="12">
    <source>
        <dbReference type="PROSITE" id="PS51201"/>
    </source>
</evidence>
<dbReference type="GO" id="GO:1902600">
    <property type="term" value="P:proton transmembrane transport"/>
    <property type="evidence" value="ECO:0007669"/>
    <property type="project" value="InterPro"/>
</dbReference>
<dbReference type="GO" id="GO:0015079">
    <property type="term" value="F:potassium ion transmembrane transporter activity"/>
    <property type="evidence" value="ECO:0007669"/>
    <property type="project" value="InterPro"/>
</dbReference>
<evidence type="ECO:0000256" key="8">
    <source>
        <dbReference type="ARBA" id="ARBA00022989"/>
    </source>
</evidence>
<keyword evidence="4" id="KW-1003">Cell membrane</keyword>
<keyword evidence="8 11" id="KW-1133">Transmembrane helix</keyword>
<evidence type="ECO:0000256" key="7">
    <source>
        <dbReference type="ARBA" id="ARBA00022958"/>
    </source>
</evidence>
<reference evidence="13" key="1">
    <citation type="journal article" date="2015" name="Proc. Natl. Acad. Sci. U.S.A.">
        <title>Networks of energetic and metabolic interactions define dynamics in microbial communities.</title>
        <authorList>
            <person name="Embree M."/>
            <person name="Liu J.K."/>
            <person name="Al-Bassam M.M."/>
            <person name="Zengler K."/>
        </authorList>
    </citation>
    <scope>NUCLEOTIDE SEQUENCE</scope>
</reference>
<dbReference type="SUPFAM" id="SSF51735">
    <property type="entry name" value="NAD(P)-binding Rossmann-fold domains"/>
    <property type="match status" value="1"/>
</dbReference>
<dbReference type="NCBIfam" id="TIGR00932">
    <property type="entry name" value="2a37"/>
    <property type="match status" value="1"/>
</dbReference>
<dbReference type="Pfam" id="PF02254">
    <property type="entry name" value="TrkA_N"/>
    <property type="match status" value="1"/>
</dbReference>
<dbReference type="PANTHER" id="PTHR46157">
    <property type="entry name" value="K(+) EFFLUX ANTIPORTER 3, CHLOROPLASTIC"/>
    <property type="match status" value="1"/>
</dbReference>
<evidence type="ECO:0000256" key="5">
    <source>
        <dbReference type="ARBA" id="ARBA00022538"/>
    </source>
</evidence>
<comment type="subcellular location">
    <subcellularLocation>
        <location evidence="1">Endomembrane system</location>
        <topology evidence="1">Multi-pass membrane protein</topology>
    </subcellularLocation>
</comment>
<dbReference type="AlphaFoldDB" id="A0A0W8FKW6"/>
<feature type="transmembrane region" description="Helical" evidence="11">
    <location>
        <begin position="336"/>
        <end position="357"/>
    </location>
</feature>
<dbReference type="PROSITE" id="PS51201">
    <property type="entry name" value="RCK_N"/>
    <property type="match status" value="1"/>
</dbReference>
<evidence type="ECO:0000256" key="3">
    <source>
        <dbReference type="ARBA" id="ARBA00022449"/>
    </source>
</evidence>
<organism evidence="13">
    <name type="scientific">hydrocarbon metagenome</name>
    <dbReference type="NCBI Taxonomy" id="938273"/>
    <lineage>
        <taxon>unclassified sequences</taxon>
        <taxon>metagenomes</taxon>
        <taxon>ecological metagenomes</taxon>
    </lineage>
</organism>
<dbReference type="FunFam" id="3.40.50.720:FF:000036">
    <property type="entry name" value="Glutathione-regulated potassium-efflux system protein KefB"/>
    <property type="match status" value="1"/>
</dbReference>
<dbReference type="Gene3D" id="1.20.1530.20">
    <property type="match status" value="1"/>
</dbReference>
<feature type="transmembrane region" description="Helical" evidence="11">
    <location>
        <begin position="281"/>
        <end position="300"/>
    </location>
</feature>
<feature type="transmembrane region" description="Helical" evidence="11">
    <location>
        <begin position="152"/>
        <end position="172"/>
    </location>
</feature>
<dbReference type="PRINTS" id="PR00335">
    <property type="entry name" value="KUPTAKETRKA"/>
</dbReference>
<evidence type="ECO:0000256" key="10">
    <source>
        <dbReference type="ARBA" id="ARBA00023136"/>
    </source>
</evidence>
<dbReference type="GO" id="GO:0012505">
    <property type="term" value="C:endomembrane system"/>
    <property type="evidence" value="ECO:0007669"/>
    <property type="project" value="UniProtKB-SubCell"/>
</dbReference>
<protein>
    <submittedName>
        <fullName evidence="13">Glutathione-regulated potassium-efflux system protein kefc</fullName>
    </submittedName>
</protein>
<dbReference type="PANTHER" id="PTHR46157:SF4">
    <property type="entry name" value="K(+) EFFLUX ANTIPORTER 3, CHLOROPLASTIC"/>
    <property type="match status" value="1"/>
</dbReference>